<dbReference type="PANTHER" id="PTHR46018">
    <property type="entry name" value="ZINC PHOSPHODIESTERASE ELAC PROTEIN 1"/>
    <property type="match status" value="1"/>
</dbReference>
<keyword evidence="5 8" id="KW-0255">Endonuclease</keyword>
<feature type="binding site" evidence="8">
    <location>
        <position position="63"/>
    </location>
    <ligand>
        <name>Zn(2+)</name>
        <dbReference type="ChEBI" id="CHEBI:29105"/>
        <label>1</label>
        <note>catalytic</note>
    </ligand>
</feature>
<evidence type="ECO:0000313" key="10">
    <source>
        <dbReference type="EMBL" id="WYJ80930.1"/>
    </source>
</evidence>
<dbReference type="EC" id="3.1.26.11" evidence="8"/>
<dbReference type="EMBL" id="CP147250">
    <property type="protein sequence ID" value="WYJ80930.1"/>
    <property type="molecule type" value="Genomic_DNA"/>
</dbReference>
<keyword evidence="3 8" id="KW-0540">Nuclease</keyword>
<evidence type="ECO:0000256" key="3">
    <source>
        <dbReference type="ARBA" id="ARBA00022722"/>
    </source>
</evidence>
<feature type="binding site" evidence="8">
    <location>
        <position position="141"/>
    </location>
    <ligand>
        <name>Zn(2+)</name>
        <dbReference type="ChEBI" id="CHEBI:29105"/>
        <label>1</label>
        <note>catalytic</note>
    </ligand>
</feature>
<evidence type="ECO:0000256" key="5">
    <source>
        <dbReference type="ARBA" id="ARBA00022759"/>
    </source>
</evidence>
<feature type="binding site" evidence="8">
    <location>
        <position position="67"/>
    </location>
    <ligand>
        <name>Zn(2+)</name>
        <dbReference type="ChEBI" id="CHEBI:29105"/>
        <label>2</label>
        <note>catalytic</note>
    </ligand>
</feature>
<comment type="function">
    <text evidence="8">Zinc phosphodiesterase, which displays some tRNA 3'-processing endonuclease activity. Probably involved in tRNA maturation, by removing a 3'-trailer from precursor tRNA.</text>
</comment>
<dbReference type="InterPro" id="IPR036866">
    <property type="entry name" value="RibonucZ/Hydroxyglut_hydro"/>
</dbReference>
<keyword evidence="2 8" id="KW-0819">tRNA processing</keyword>
<dbReference type="SUPFAM" id="SSF56281">
    <property type="entry name" value="Metallo-hydrolase/oxidoreductase"/>
    <property type="match status" value="1"/>
</dbReference>
<evidence type="ECO:0000256" key="8">
    <source>
        <dbReference type="HAMAP-Rule" id="MF_01818"/>
    </source>
</evidence>
<dbReference type="InterPro" id="IPR013471">
    <property type="entry name" value="RNase_Z/BN"/>
</dbReference>
<dbReference type="CDD" id="cd07717">
    <property type="entry name" value="RNaseZ_ZiPD-like_MBL-fold"/>
    <property type="match status" value="1"/>
</dbReference>
<dbReference type="InterPro" id="IPR001279">
    <property type="entry name" value="Metallo-B-lactamas"/>
</dbReference>
<accession>A0ABZ2T0M6</accession>
<dbReference type="HAMAP" id="MF_01818">
    <property type="entry name" value="RNase_Z_BN"/>
    <property type="match status" value="1"/>
</dbReference>
<protein>
    <recommendedName>
        <fullName evidence="8">Ribonuclease Z</fullName>
        <shortName evidence="8">RNase Z</shortName>
        <ecNumber evidence="8">3.1.26.11</ecNumber>
    </recommendedName>
    <alternativeName>
        <fullName evidence="8">tRNA 3 endonuclease</fullName>
    </alternativeName>
    <alternativeName>
        <fullName evidence="8">tRNase Z</fullName>
    </alternativeName>
</protein>
<keyword evidence="11" id="KW-1185">Reference proteome</keyword>
<evidence type="ECO:0000256" key="1">
    <source>
        <dbReference type="ARBA" id="ARBA00011738"/>
    </source>
</evidence>
<proteinExistence type="inferred from homology"/>
<evidence type="ECO:0000259" key="9">
    <source>
        <dbReference type="Pfam" id="PF12706"/>
    </source>
</evidence>
<dbReference type="NCBIfam" id="NF000801">
    <property type="entry name" value="PRK00055.1-3"/>
    <property type="match status" value="1"/>
</dbReference>
<feature type="binding site" evidence="8">
    <location>
        <position position="212"/>
    </location>
    <ligand>
        <name>Zn(2+)</name>
        <dbReference type="ChEBI" id="CHEBI:29105"/>
        <label>2</label>
        <note>catalytic</note>
    </ligand>
</feature>
<evidence type="ECO:0000256" key="6">
    <source>
        <dbReference type="ARBA" id="ARBA00022801"/>
    </source>
</evidence>
<dbReference type="Pfam" id="PF23023">
    <property type="entry name" value="Anti-Pycsar_Apyc1"/>
    <property type="match status" value="1"/>
</dbReference>
<feature type="binding site" evidence="8">
    <location>
        <position position="68"/>
    </location>
    <ligand>
        <name>Zn(2+)</name>
        <dbReference type="ChEBI" id="CHEBI:29105"/>
        <label>2</label>
        <note>catalytic</note>
    </ligand>
</feature>
<dbReference type="Pfam" id="PF12706">
    <property type="entry name" value="Lactamase_B_2"/>
    <property type="match status" value="1"/>
</dbReference>
<feature type="active site" description="Proton acceptor" evidence="8">
    <location>
        <position position="67"/>
    </location>
</feature>
<evidence type="ECO:0000313" key="11">
    <source>
        <dbReference type="Proteomes" id="UP000664360"/>
    </source>
</evidence>
<gene>
    <name evidence="8" type="primary">rnz</name>
    <name evidence="10" type="ORF">DOK79_002514</name>
</gene>
<evidence type="ECO:0000256" key="4">
    <source>
        <dbReference type="ARBA" id="ARBA00022723"/>
    </source>
</evidence>
<dbReference type="PANTHER" id="PTHR46018:SF2">
    <property type="entry name" value="ZINC PHOSPHODIESTERASE ELAC PROTEIN 1"/>
    <property type="match status" value="1"/>
</dbReference>
<dbReference type="Gene3D" id="3.60.15.10">
    <property type="entry name" value="Ribonuclease Z/Hydroxyacylglutathione hydrolase-like"/>
    <property type="match status" value="1"/>
</dbReference>
<keyword evidence="4 8" id="KW-0479">Metal-binding</keyword>
<comment type="catalytic activity">
    <reaction evidence="8">
        <text>Endonucleolytic cleavage of RNA, removing extra 3' nucleotides from tRNA precursor, generating 3' termini of tRNAs. A 3'-hydroxy group is left at the tRNA terminus and a 5'-phosphoryl group is left at the trailer molecule.</text>
        <dbReference type="EC" id="3.1.26.11"/>
    </reaction>
</comment>
<feature type="binding site" evidence="8">
    <location>
        <position position="65"/>
    </location>
    <ligand>
        <name>Zn(2+)</name>
        <dbReference type="ChEBI" id="CHEBI:29105"/>
        <label>1</label>
        <note>catalytic</note>
    </ligand>
</feature>
<comment type="similarity">
    <text evidence="8">Belongs to the RNase Z family.</text>
</comment>
<dbReference type="Proteomes" id="UP000664360">
    <property type="component" value="Chromosome"/>
</dbReference>
<sequence>MELEFLGTGAGVPAKHRNVSSIALKLLDERNEIWLFDCGEGTQMQILRTNIRPRKIEKIFITHLHGDHIFGLPGLISSRSFQGGETPLEIYGPKGTEAFVRNALTISQTKLGYPLVFIELNEEQAIFEDAHFSVYTKKLNHGIDSYGYRVVEHDHKGELQVEKLKELNIPAGPIYGKLKKGETVQLENGQVINGRDFVGPDKKGRIVTILGDTRKTTNSVLLAKDADVLVHESTFNKNEARMAHNYFHSTTHQAAEVAKEANVKRLLLTHISARYLGKATVELEQEAQEIFPNTKVMKDFEIVDVPFQEEKQDEIRK</sequence>
<organism evidence="10 11">
    <name type="scientific">Candidatus Enterococcus mangumiae</name>
    <dbReference type="NCBI Taxonomy" id="2230878"/>
    <lineage>
        <taxon>Bacteria</taxon>
        <taxon>Bacillati</taxon>
        <taxon>Bacillota</taxon>
        <taxon>Bacilli</taxon>
        <taxon>Lactobacillales</taxon>
        <taxon>Enterococcaceae</taxon>
        <taxon>Enterococcus</taxon>
    </lineage>
</organism>
<name>A0ABZ2T0M6_9ENTE</name>
<reference evidence="10 11" key="1">
    <citation type="submission" date="2021-03" db="EMBL/GenBank/DDBJ databases">
        <authorList>
            <person name="Gilmore M.S."/>
            <person name="Schwartzman J."/>
            <person name="Van Tyne D."/>
            <person name="Martin M."/>
            <person name="Earl A.M."/>
            <person name="Manson A.L."/>
            <person name="Straub T."/>
            <person name="Salamzade R."/>
            <person name="Saavedra J."/>
            <person name="Lebreton F."/>
            <person name="Prichula J."/>
            <person name="Schaufler K."/>
            <person name="Gaca A."/>
            <person name="Sgardioli B."/>
            <person name="Wagenaar J."/>
            <person name="Strong T."/>
        </authorList>
    </citation>
    <scope>NUCLEOTIDE SEQUENCE [LARGE SCALE GENOMIC DNA]</scope>
    <source>
        <strain evidence="10 11">DIV1094</strain>
    </source>
</reference>
<feature type="binding site" evidence="8">
    <location>
        <position position="270"/>
    </location>
    <ligand>
        <name>Zn(2+)</name>
        <dbReference type="ChEBI" id="CHEBI:29105"/>
        <label>2</label>
        <note>catalytic</note>
    </ligand>
</feature>
<evidence type="ECO:0000256" key="7">
    <source>
        <dbReference type="ARBA" id="ARBA00022833"/>
    </source>
</evidence>
<evidence type="ECO:0000256" key="2">
    <source>
        <dbReference type="ARBA" id="ARBA00022694"/>
    </source>
</evidence>
<keyword evidence="6 8" id="KW-0378">Hydrolase</keyword>
<dbReference type="NCBIfam" id="TIGR02651">
    <property type="entry name" value="RNase_Z"/>
    <property type="match status" value="1"/>
</dbReference>
<feature type="binding site" evidence="8">
    <location>
        <position position="212"/>
    </location>
    <ligand>
        <name>Zn(2+)</name>
        <dbReference type="ChEBI" id="CHEBI:29105"/>
        <label>1</label>
        <note>catalytic</note>
    </ligand>
</feature>
<feature type="domain" description="Metallo-beta-lactamase" evidence="9">
    <location>
        <begin position="203"/>
        <end position="271"/>
    </location>
</feature>
<comment type="cofactor">
    <cofactor evidence="8">
        <name>Zn(2+)</name>
        <dbReference type="ChEBI" id="CHEBI:29105"/>
    </cofactor>
    <text evidence="8">Binds 2 Zn(2+) ions.</text>
</comment>
<keyword evidence="7 8" id="KW-0862">Zinc</keyword>
<reference evidence="10 11" key="2">
    <citation type="submission" date="2024-03" db="EMBL/GenBank/DDBJ databases">
        <title>The Genome Sequence of Enterococcus sp. DIV1094.</title>
        <authorList>
            <consortium name="The Broad Institute Genomics Platform"/>
            <consortium name="The Broad Institute Microbial Omics Core"/>
            <consortium name="The Broad Institute Genomic Center for Infectious Diseases"/>
            <person name="Earl A."/>
            <person name="Manson A."/>
            <person name="Gilmore M."/>
            <person name="Schwartman J."/>
            <person name="Shea T."/>
            <person name="Abouelleil A."/>
            <person name="Cao P."/>
            <person name="Chapman S."/>
            <person name="Cusick C."/>
            <person name="Young S."/>
            <person name="Neafsey D."/>
            <person name="Nusbaum C."/>
            <person name="Birren B."/>
        </authorList>
    </citation>
    <scope>NUCLEOTIDE SEQUENCE [LARGE SCALE GENOMIC DNA]</scope>
    <source>
        <strain evidence="10 11">DIV1094</strain>
    </source>
</reference>
<dbReference type="RefSeq" id="WP_206858811.1">
    <property type="nucleotide sequence ID" value="NZ_CP147250.1"/>
</dbReference>
<comment type="subunit">
    <text evidence="1 8">Homodimer.</text>
</comment>